<dbReference type="KEGG" id="tca:107398500"/>
<dbReference type="PANTHER" id="PTHR24256">
    <property type="entry name" value="TRYPTASE-RELATED"/>
    <property type="match status" value="1"/>
</dbReference>
<dbReference type="Pfam" id="PF00089">
    <property type="entry name" value="Trypsin"/>
    <property type="match status" value="1"/>
</dbReference>
<organism evidence="5 6">
    <name type="scientific">Tribolium castaneum</name>
    <name type="common">Red flour beetle</name>
    <dbReference type="NCBI Taxonomy" id="7070"/>
    <lineage>
        <taxon>Eukaryota</taxon>
        <taxon>Metazoa</taxon>
        <taxon>Ecdysozoa</taxon>
        <taxon>Arthropoda</taxon>
        <taxon>Hexapoda</taxon>
        <taxon>Insecta</taxon>
        <taxon>Pterygota</taxon>
        <taxon>Neoptera</taxon>
        <taxon>Endopterygota</taxon>
        <taxon>Coleoptera</taxon>
        <taxon>Polyphaga</taxon>
        <taxon>Cucujiformia</taxon>
        <taxon>Tenebrionidae</taxon>
        <taxon>Tenebrionidae incertae sedis</taxon>
        <taxon>Tribolium</taxon>
    </lineage>
</organism>
<evidence type="ECO:0000256" key="2">
    <source>
        <dbReference type="ARBA" id="ARBA00024195"/>
    </source>
</evidence>
<sequence length="316" mass="35271">MFLRVLLLSFLIVFEAESIKSPDELAALFQEPQNKKIIKNNNGERVPPGYYSYAVIFKLMKEPKSHLFNNSDFFESLAICSGTVLNRRWVVTKASPIAYYKTKLYRVMVQPDGSQASNTYKVESVLLHPNHFPGDITTDVALVRVARDFQFALDLRNANLGFPVMPLNQTACKMPVWSFFFVDNSNSSKIMEKGEISLTVVTTGCHTDFLCLKPNNSKAPCSFNIGMPIICNTVLTAVYFGNETTGGCNGQLPEMVTALRADTPFLEYWFNETGYFDDMSDNITGSAELRRCSGANSPLSGAIIFTFVSIFFSLPP</sequence>
<dbReference type="AlphaFoldDB" id="D6WW48"/>
<feature type="domain" description="Peptidase S1" evidence="4">
    <location>
        <begin position="37"/>
        <end position="275"/>
    </location>
</feature>
<dbReference type="GO" id="GO:0004252">
    <property type="term" value="F:serine-type endopeptidase activity"/>
    <property type="evidence" value="ECO:0000318"/>
    <property type="project" value="GO_Central"/>
</dbReference>
<dbReference type="InterPro" id="IPR009003">
    <property type="entry name" value="Peptidase_S1_PA"/>
</dbReference>
<reference evidence="5 6" key="2">
    <citation type="journal article" date="2010" name="Nucleic Acids Res.">
        <title>BeetleBase in 2010: revisions to provide comprehensive genomic information for Tribolium castaneum.</title>
        <authorList>
            <person name="Kim H.S."/>
            <person name="Murphy T."/>
            <person name="Xia J."/>
            <person name="Caragea D."/>
            <person name="Park Y."/>
            <person name="Beeman R.W."/>
            <person name="Lorenzen M.D."/>
            <person name="Butcher S."/>
            <person name="Manak J.R."/>
            <person name="Brown S.J."/>
        </authorList>
    </citation>
    <scope>GENOME REANNOTATION</scope>
    <source>
        <strain evidence="5 6">Georgia GA2</strain>
    </source>
</reference>
<evidence type="ECO:0000256" key="3">
    <source>
        <dbReference type="SAM" id="SignalP"/>
    </source>
</evidence>
<dbReference type="EMBL" id="KQ971361">
    <property type="protein sequence ID" value="EFA08189.1"/>
    <property type="molecule type" value="Genomic_DNA"/>
</dbReference>
<dbReference type="InterPro" id="IPR043504">
    <property type="entry name" value="Peptidase_S1_PA_chymotrypsin"/>
</dbReference>
<dbReference type="GO" id="GO:0006508">
    <property type="term" value="P:proteolysis"/>
    <property type="evidence" value="ECO:0007669"/>
    <property type="project" value="InterPro"/>
</dbReference>
<dbReference type="Gene3D" id="2.40.10.10">
    <property type="entry name" value="Trypsin-like serine proteases"/>
    <property type="match status" value="1"/>
</dbReference>
<feature type="signal peptide" evidence="3">
    <location>
        <begin position="1"/>
        <end position="18"/>
    </location>
</feature>
<keyword evidence="3" id="KW-0732">Signal</keyword>
<dbReference type="PhylomeDB" id="D6WW48"/>
<dbReference type="InterPro" id="IPR001254">
    <property type="entry name" value="Trypsin_dom"/>
</dbReference>
<reference evidence="5 6" key="1">
    <citation type="journal article" date="2008" name="Nature">
        <title>The genome of the model beetle and pest Tribolium castaneum.</title>
        <authorList>
            <consortium name="Tribolium Genome Sequencing Consortium"/>
            <person name="Richards S."/>
            <person name="Gibbs R.A."/>
            <person name="Weinstock G.M."/>
            <person name="Brown S.J."/>
            <person name="Denell R."/>
            <person name="Beeman R.W."/>
            <person name="Gibbs R."/>
            <person name="Beeman R.W."/>
            <person name="Brown S.J."/>
            <person name="Bucher G."/>
            <person name="Friedrich M."/>
            <person name="Grimmelikhuijzen C.J."/>
            <person name="Klingler M."/>
            <person name="Lorenzen M."/>
            <person name="Richards S."/>
            <person name="Roth S."/>
            <person name="Schroder R."/>
            <person name="Tautz D."/>
            <person name="Zdobnov E.M."/>
            <person name="Muzny D."/>
            <person name="Gibbs R.A."/>
            <person name="Weinstock G.M."/>
            <person name="Attaway T."/>
            <person name="Bell S."/>
            <person name="Buhay C.J."/>
            <person name="Chandrabose M.N."/>
            <person name="Chavez D."/>
            <person name="Clerk-Blankenburg K.P."/>
            <person name="Cree A."/>
            <person name="Dao M."/>
            <person name="Davis C."/>
            <person name="Chacko J."/>
            <person name="Dinh H."/>
            <person name="Dugan-Rocha S."/>
            <person name="Fowler G."/>
            <person name="Garner T.T."/>
            <person name="Garnes J."/>
            <person name="Gnirke A."/>
            <person name="Hawes A."/>
            <person name="Hernandez J."/>
            <person name="Hines S."/>
            <person name="Holder M."/>
            <person name="Hume J."/>
            <person name="Jhangiani S.N."/>
            <person name="Joshi V."/>
            <person name="Khan Z.M."/>
            <person name="Jackson L."/>
            <person name="Kovar C."/>
            <person name="Kowis A."/>
            <person name="Lee S."/>
            <person name="Lewis L.R."/>
            <person name="Margolis J."/>
            <person name="Morgan M."/>
            <person name="Nazareth L.V."/>
            <person name="Nguyen N."/>
            <person name="Okwuonu G."/>
            <person name="Parker D."/>
            <person name="Richards S."/>
            <person name="Ruiz S.J."/>
            <person name="Santibanez J."/>
            <person name="Savard J."/>
            <person name="Scherer S.E."/>
            <person name="Schneider B."/>
            <person name="Sodergren E."/>
            <person name="Tautz D."/>
            <person name="Vattahil S."/>
            <person name="Villasana D."/>
            <person name="White C.S."/>
            <person name="Wright R."/>
            <person name="Park Y."/>
            <person name="Beeman R.W."/>
            <person name="Lord J."/>
            <person name="Oppert B."/>
            <person name="Lorenzen M."/>
            <person name="Brown S."/>
            <person name="Wang L."/>
            <person name="Savard J."/>
            <person name="Tautz D."/>
            <person name="Richards S."/>
            <person name="Weinstock G."/>
            <person name="Gibbs R.A."/>
            <person name="Liu Y."/>
            <person name="Worley K."/>
            <person name="Weinstock G."/>
            <person name="Elsik C.G."/>
            <person name="Reese J.T."/>
            <person name="Elhaik E."/>
            <person name="Landan G."/>
            <person name="Graur D."/>
            <person name="Arensburger P."/>
            <person name="Atkinson P."/>
            <person name="Beeman R.W."/>
            <person name="Beidler J."/>
            <person name="Brown S.J."/>
            <person name="Demuth J.P."/>
            <person name="Drury D.W."/>
            <person name="Du Y.Z."/>
            <person name="Fujiwara H."/>
            <person name="Lorenzen M."/>
            <person name="Maselli V."/>
            <person name="Osanai M."/>
            <person name="Park Y."/>
            <person name="Robertson H.M."/>
            <person name="Tu Z."/>
            <person name="Wang J.J."/>
            <person name="Wang S."/>
            <person name="Richards S."/>
            <person name="Song H."/>
            <person name="Zhang L."/>
            <person name="Sodergren E."/>
            <person name="Werner D."/>
            <person name="Stanke M."/>
            <person name="Morgenstern B."/>
            <person name="Solovyev V."/>
            <person name="Kosarev P."/>
            <person name="Brown G."/>
            <person name="Chen H.C."/>
            <person name="Ermolaeva O."/>
            <person name="Hlavina W."/>
            <person name="Kapustin Y."/>
            <person name="Kiryutin B."/>
            <person name="Kitts P."/>
            <person name="Maglott D."/>
            <person name="Pruitt K."/>
            <person name="Sapojnikov V."/>
            <person name="Souvorov A."/>
            <person name="Mackey A.J."/>
            <person name="Waterhouse R.M."/>
            <person name="Wyder S."/>
            <person name="Zdobnov E.M."/>
            <person name="Zdobnov E.M."/>
            <person name="Wyder S."/>
            <person name="Kriventseva E.V."/>
            <person name="Kadowaki T."/>
            <person name="Bork P."/>
            <person name="Aranda M."/>
            <person name="Bao R."/>
            <person name="Beermann A."/>
            <person name="Berns N."/>
            <person name="Bolognesi R."/>
            <person name="Bonneton F."/>
            <person name="Bopp D."/>
            <person name="Brown S.J."/>
            <person name="Bucher G."/>
            <person name="Butts T."/>
            <person name="Chaumot A."/>
            <person name="Denell R.E."/>
            <person name="Ferrier D.E."/>
            <person name="Friedrich M."/>
            <person name="Gordon C.M."/>
            <person name="Jindra M."/>
            <person name="Klingler M."/>
            <person name="Lan Q."/>
            <person name="Lattorff H.M."/>
            <person name="Laudet V."/>
            <person name="von Levetsow C."/>
            <person name="Liu Z."/>
            <person name="Lutz R."/>
            <person name="Lynch J.A."/>
            <person name="da Fonseca R.N."/>
            <person name="Posnien N."/>
            <person name="Reuter R."/>
            <person name="Roth S."/>
            <person name="Savard J."/>
            <person name="Schinko J.B."/>
            <person name="Schmitt C."/>
            <person name="Schoppmeier M."/>
            <person name="Schroder R."/>
            <person name="Shippy T.D."/>
            <person name="Simonnet F."/>
            <person name="Marques-Souza H."/>
            <person name="Tautz D."/>
            <person name="Tomoyasu Y."/>
            <person name="Trauner J."/>
            <person name="Van der Zee M."/>
            <person name="Vervoort M."/>
            <person name="Wittkopp N."/>
            <person name="Wimmer E.A."/>
            <person name="Yang X."/>
            <person name="Jones A.K."/>
            <person name="Sattelle D.B."/>
            <person name="Ebert P.R."/>
            <person name="Nelson D."/>
            <person name="Scott J.G."/>
            <person name="Beeman R.W."/>
            <person name="Muthukrishnan S."/>
            <person name="Kramer K.J."/>
            <person name="Arakane Y."/>
            <person name="Beeman R.W."/>
            <person name="Zhu Q."/>
            <person name="Hogenkamp D."/>
            <person name="Dixit R."/>
            <person name="Oppert B."/>
            <person name="Jiang H."/>
            <person name="Zou Z."/>
            <person name="Marshall J."/>
            <person name="Elpidina E."/>
            <person name="Vinokurov K."/>
            <person name="Oppert C."/>
            <person name="Zou Z."/>
            <person name="Evans J."/>
            <person name="Lu Z."/>
            <person name="Zhao P."/>
            <person name="Sumathipala N."/>
            <person name="Altincicek B."/>
            <person name="Vilcinskas A."/>
            <person name="Williams M."/>
            <person name="Hultmark D."/>
            <person name="Hetru C."/>
            <person name="Jiang H."/>
            <person name="Grimmelikhuijzen C.J."/>
            <person name="Hauser F."/>
            <person name="Cazzamali G."/>
            <person name="Williamson M."/>
            <person name="Park Y."/>
            <person name="Li B."/>
            <person name="Tanaka Y."/>
            <person name="Predel R."/>
            <person name="Neupert S."/>
            <person name="Schachtner J."/>
            <person name="Verleyen P."/>
            <person name="Raible F."/>
            <person name="Bork P."/>
            <person name="Friedrich M."/>
            <person name="Walden K.K."/>
            <person name="Robertson H.M."/>
            <person name="Angeli S."/>
            <person name="Foret S."/>
            <person name="Bucher G."/>
            <person name="Schuetz S."/>
            <person name="Maleszka R."/>
            <person name="Wimmer E.A."/>
            <person name="Beeman R.W."/>
            <person name="Lorenzen M."/>
            <person name="Tomoyasu Y."/>
            <person name="Miller S.C."/>
            <person name="Grossmann D."/>
            <person name="Bucher G."/>
        </authorList>
    </citation>
    <scope>NUCLEOTIDE SEQUENCE [LARGE SCALE GENOMIC DNA]</scope>
    <source>
        <strain evidence="5 6">Georgia GA2</strain>
    </source>
</reference>
<comment type="similarity">
    <text evidence="2">Belongs to the peptidase S1 family. CLIP subfamily.</text>
</comment>
<dbReference type="OrthoDB" id="6750579at2759"/>
<dbReference type="SUPFAM" id="SSF50494">
    <property type="entry name" value="Trypsin-like serine proteases"/>
    <property type="match status" value="1"/>
</dbReference>
<dbReference type="InParanoid" id="D6WW48"/>
<dbReference type="InterPro" id="IPR051487">
    <property type="entry name" value="Ser/Thr_Proteases_Immune/Dev"/>
</dbReference>
<feature type="chain" id="PRO_5003090274" description="Peptidase S1 domain-containing protein" evidence="3">
    <location>
        <begin position="19"/>
        <end position="316"/>
    </location>
</feature>
<evidence type="ECO:0000256" key="1">
    <source>
        <dbReference type="ARBA" id="ARBA00023157"/>
    </source>
</evidence>
<proteinExistence type="inferred from homology"/>
<dbReference type="Proteomes" id="UP000007266">
    <property type="component" value="Linkage group 8"/>
</dbReference>
<dbReference type="PROSITE" id="PS50240">
    <property type="entry name" value="TRYPSIN_DOM"/>
    <property type="match status" value="1"/>
</dbReference>
<dbReference type="HOGENOM" id="CLU_880902_0_0_1"/>
<evidence type="ECO:0000313" key="6">
    <source>
        <dbReference type="Proteomes" id="UP000007266"/>
    </source>
</evidence>
<keyword evidence="1" id="KW-1015">Disulfide bond</keyword>
<protein>
    <recommendedName>
        <fullName evidence="4">Peptidase S1 domain-containing protein</fullName>
    </recommendedName>
</protein>
<keyword evidence="6" id="KW-1185">Reference proteome</keyword>
<accession>D6WW48</accession>
<name>D6WW48_TRICA</name>
<gene>
    <name evidence="5" type="primary">AUGUSTUS-3.0.2_05816</name>
    <name evidence="5" type="ORF">TcasGA2_TC005816</name>
</gene>
<evidence type="ECO:0000259" key="4">
    <source>
        <dbReference type="PROSITE" id="PS50240"/>
    </source>
</evidence>
<evidence type="ECO:0000313" key="5">
    <source>
        <dbReference type="EMBL" id="EFA08189.1"/>
    </source>
</evidence>